<reference evidence="4 5" key="1">
    <citation type="submission" date="2024-09" db="EMBL/GenBank/DDBJ databases">
        <authorList>
            <person name="Sun Q."/>
            <person name="Mori K."/>
        </authorList>
    </citation>
    <scope>NUCLEOTIDE SEQUENCE [LARGE SCALE GENOMIC DNA]</scope>
    <source>
        <strain evidence="4 5">JCM 13503</strain>
    </source>
</reference>
<evidence type="ECO:0000313" key="5">
    <source>
        <dbReference type="Proteomes" id="UP001589733"/>
    </source>
</evidence>
<dbReference type="PANTHER" id="PTHR10434:SF9">
    <property type="entry name" value="PHOSPHOLIPID_GLYCEROL ACYLTRANSFERASE DOMAIN-CONTAINING PROTEIN"/>
    <property type="match status" value="1"/>
</dbReference>
<proteinExistence type="predicted"/>
<comment type="caution">
    <text evidence="4">The sequence shown here is derived from an EMBL/GenBank/DDBJ whole genome shotgun (WGS) entry which is preliminary data.</text>
</comment>
<dbReference type="RefSeq" id="WP_380007393.1">
    <property type="nucleotide sequence ID" value="NZ_JBHLYR010000023.1"/>
</dbReference>
<dbReference type="EMBL" id="JBHLYR010000023">
    <property type="protein sequence ID" value="MFB9991762.1"/>
    <property type="molecule type" value="Genomic_DNA"/>
</dbReference>
<dbReference type="CDD" id="cd06551">
    <property type="entry name" value="LPLAT"/>
    <property type="match status" value="1"/>
</dbReference>
<feature type="domain" description="Phospholipid/glycerol acyltransferase" evidence="3">
    <location>
        <begin position="44"/>
        <end position="149"/>
    </location>
</feature>
<dbReference type="PANTHER" id="PTHR10434">
    <property type="entry name" value="1-ACYL-SN-GLYCEROL-3-PHOSPHATE ACYLTRANSFERASE"/>
    <property type="match status" value="1"/>
</dbReference>
<gene>
    <name evidence="4" type="ORF">ACFFLM_07250</name>
</gene>
<name>A0ABV6AXN6_9DEIO</name>
<accession>A0ABV6AXN6</accession>
<dbReference type="Pfam" id="PF01553">
    <property type="entry name" value="Acyltransferase"/>
    <property type="match status" value="1"/>
</dbReference>
<organism evidence="4 5">
    <name type="scientific">Deinococcus oregonensis</name>
    <dbReference type="NCBI Taxonomy" id="1805970"/>
    <lineage>
        <taxon>Bacteria</taxon>
        <taxon>Thermotogati</taxon>
        <taxon>Deinococcota</taxon>
        <taxon>Deinococci</taxon>
        <taxon>Deinococcales</taxon>
        <taxon>Deinococcaceae</taxon>
        <taxon>Deinococcus</taxon>
    </lineage>
</organism>
<evidence type="ECO:0000313" key="4">
    <source>
        <dbReference type="EMBL" id="MFB9991762.1"/>
    </source>
</evidence>
<dbReference type="InterPro" id="IPR002123">
    <property type="entry name" value="Plipid/glycerol_acylTrfase"/>
</dbReference>
<keyword evidence="2 4" id="KW-0012">Acyltransferase</keyword>
<protein>
    <submittedName>
        <fullName evidence="4">Lysophospholipid acyltransferase family protein</fullName>
    </submittedName>
</protein>
<evidence type="ECO:0000256" key="2">
    <source>
        <dbReference type="ARBA" id="ARBA00023315"/>
    </source>
</evidence>
<evidence type="ECO:0000259" key="3">
    <source>
        <dbReference type="SMART" id="SM00563"/>
    </source>
</evidence>
<dbReference type="GO" id="GO:0016746">
    <property type="term" value="F:acyltransferase activity"/>
    <property type="evidence" value="ECO:0007669"/>
    <property type="project" value="UniProtKB-KW"/>
</dbReference>
<keyword evidence="5" id="KW-1185">Reference proteome</keyword>
<dbReference type="SMART" id="SM00563">
    <property type="entry name" value="PlsC"/>
    <property type="match status" value="1"/>
</dbReference>
<dbReference type="Proteomes" id="UP001589733">
    <property type="component" value="Unassembled WGS sequence"/>
</dbReference>
<sequence>MPKKESHAWATLMVRRSIRRSVHRELAGVWVRGNLPAFGPTGGAVLAPNHHSWWDGYVVLELATWAAADFRVLMTPHQLSRFPFLRRAGALAAGQVREAARFARTGSWVVVFPEGAVRPAGPVQDVRAGAAWVARTAGVPLIPVALRVVLRGAQQPEAYLRFGSPVSEALLPQALSRELALLDAELADADPEQPLAGYLRVCGRRVTPDDPVSLPARMLTWITGDR</sequence>
<dbReference type="SUPFAM" id="SSF69593">
    <property type="entry name" value="Glycerol-3-phosphate (1)-acyltransferase"/>
    <property type="match status" value="1"/>
</dbReference>
<keyword evidence="1" id="KW-0808">Transferase</keyword>
<evidence type="ECO:0000256" key="1">
    <source>
        <dbReference type="ARBA" id="ARBA00022679"/>
    </source>
</evidence>